<dbReference type="SMART" id="SM00418">
    <property type="entry name" value="HTH_ARSR"/>
    <property type="match status" value="1"/>
</dbReference>
<sequence>MNTLTITGRKRESYKVKLEYSLLWECALGIAAITNTPLLDTLEKKSVFELLRNEMPDELVIELNYVEEHNTWKSILQLLHAFERNSNDIEKFKIYVNNLSDVELKYTCLPYFGTDLQESRMLAANGDKVAVDLIKQVAKENPFLPAYIDFISNVNGVDFKKHLLTVMSLWTETVLDADTNPLLAILERDLDEKINMKEKLTPEEFVAWATNGTEYIPEPSVHRVLLIPQLTYRPWTIVSDIEETKVFYYPIPNTSIDPTDKYLPDYFLIQKHKALGDEVRLRMVKLLSEQDCTLKDITEQLELGKSTVHHHLKILKAASLVGQKSSNYYLKEKSVASLPKELELYLTQ</sequence>
<name>A0ABV2K8F7_SPOPS</name>
<evidence type="ECO:0000313" key="6">
    <source>
        <dbReference type="Proteomes" id="UP001549104"/>
    </source>
</evidence>
<reference evidence="5 6" key="1">
    <citation type="submission" date="2024-06" db="EMBL/GenBank/DDBJ databases">
        <title>Sorghum-associated microbial communities from plants grown in Nebraska, USA.</title>
        <authorList>
            <person name="Schachtman D."/>
        </authorList>
    </citation>
    <scope>NUCLEOTIDE SEQUENCE [LARGE SCALE GENOMIC DNA]</scope>
    <source>
        <strain evidence="5 6">1288</strain>
    </source>
</reference>
<proteinExistence type="predicted"/>
<evidence type="ECO:0000256" key="3">
    <source>
        <dbReference type="ARBA" id="ARBA00023163"/>
    </source>
</evidence>
<dbReference type="PRINTS" id="PR00778">
    <property type="entry name" value="HTHARSR"/>
</dbReference>
<dbReference type="CDD" id="cd00090">
    <property type="entry name" value="HTH_ARSR"/>
    <property type="match status" value="1"/>
</dbReference>
<organism evidence="5 6">
    <name type="scientific">Sporosarcina psychrophila</name>
    <name type="common">Bacillus psychrophilus</name>
    <dbReference type="NCBI Taxonomy" id="1476"/>
    <lineage>
        <taxon>Bacteria</taxon>
        <taxon>Bacillati</taxon>
        <taxon>Bacillota</taxon>
        <taxon>Bacilli</taxon>
        <taxon>Bacillales</taxon>
        <taxon>Caryophanaceae</taxon>
        <taxon>Sporosarcina</taxon>
    </lineage>
</organism>
<evidence type="ECO:0000313" key="5">
    <source>
        <dbReference type="EMBL" id="MET3657354.1"/>
    </source>
</evidence>
<keyword evidence="2" id="KW-0238">DNA-binding</keyword>
<keyword evidence="6" id="KW-1185">Reference proteome</keyword>
<evidence type="ECO:0000259" key="4">
    <source>
        <dbReference type="PROSITE" id="PS50987"/>
    </source>
</evidence>
<dbReference type="Proteomes" id="UP001549104">
    <property type="component" value="Unassembled WGS sequence"/>
</dbReference>
<accession>A0ABV2K8F7</accession>
<gene>
    <name evidence="5" type="ORF">ABIC55_002441</name>
</gene>
<evidence type="ECO:0000256" key="1">
    <source>
        <dbReference type="ARBA" id="ARBA00023015"/>
    </source>
</evidence>
<dbReference type="InterPro" id="IPR036390">
    <property type="entry name" value="WH_DNA-bd_sf"/>
</dbReference>
<dbReference type="PANTHER" id="PTHR33154:SF18">
    <property type="entry name" value="ARSENICAL RESISTANCE OPERON REPRESSOR"/>
    <property type="match status" value="1"/>
</dbReference>
<dbReference type="PROSITE" id="PS50987">
    <property type="entry name" value="HTH_ARSR_2"/>
    <property type="match status" value="1"/>
</dbReference>
<dbReference type="EMBL" id="JBEPME010000003">
    <property type="protein sequence ID" value="MET3657354.1"/>
    <property type="molecule type" value="Genomic_DNA"/>
</dbReference>
<dbReference type="PANTHER" id="PTHR33154">
    <property type="entry name" value="TRANSCRIPTIONAL REGULATOR, ARSR FAMILY"/>
    <property type="match status" value="1"/>
</dbReference>
<evidence type="ECO:0000256" key="2">
    <source>
        <dbReference type="ARBA" id="ARBA00023125"/>
    </source>
</evidence>
<keyword evidence="1" id="KW-0805">Transcription regulation</keyword>
<dbReference type="SUPFAM" id="SSF46785">
    <property type="entry name" value="Winged helix' DNA-binding domain"/>
    <property type="match status" value="1"/>
</dbReference>
<feature type="domain" description="HTH arsR-type" evidence="4">
    <location>
        <begin position="260"/>
        <end position="348"/>
    </location>
</feature>
<dbReference type="InterPro" id="IPR011991">
    <property type="entry name" value="ArsR-like_HTH"/>
</dbReference>
<dbReference type="Pfam" id="PF01022">
    <property type="entry name" value="HTH_5"/>
    <property type="match status" value="1"/>
</dbReference>
<dbReference type="InterPro" id="IPR036388">
    <property type="entry name" value="WH-like_DNA-bd_sf"/>
</dbReference>
<dbReference type="InterPro" id="IPR001845">
    <property type="entry name" value="HTH_ArsR_DNA-bd_dom"/>
</dbReference>
<dbReference type="InterPro" id="IPR051081">
    <property type="entry name" value="HTH_MetalResp_TranReg"/>
</dbReference>
<comment type="caution">
    <text evidence="5">The sequence shown here is derived from an EMBL/GenBank/DDBJ whole genome shotgun (WGS) entry which is preliminary data.</text>
</comment>
<keyword evidence="3" id="KW-0804">Transcription</keyword>
<protein>
    <recommendedName>
        <fullName evidence="4">HTH arsR-type domain-containing protein</fullName>
    </recommendedName>
</protein>
<dbReference type="RefSeq" id="WP_354313287.1">
    <property type="nucleotide sequence ID" value="NZ_JBEPME010000003.1"/>
</dbReference>
<dbReference type="Gene3D" id="1.10.10.10">
    <property type="entry name" value="Winged helix-like DNA-binding domain superfamily/Winged helix DNA-binding domain"/>
    <property type="match status" value="1"/>
</dbReference>